<dbReference type="GO" id="GO:0061599">
    <property type="term" value="F:molybdopterin molybdotransferase activity"/>
    <property type="evidence" value="ECO:0007669"/>
    <property type="project" value="UniProtKB-UniRule"/>
</dbReference>
<organism evidence="6 7">
    <name type="scientific">Afipia massiliensis</name>
    <dbReference type="NCBI Taxonomy" id="211460"/>
    <lineage>
        <taxon>Bacteria</taxon>
        <taxon>Pseudomonadati</taxon>
        <taxon>Pseudomonadota</taxon>
        <taxon>Alphaproteobacteria</taxon>
        <taxon>Hyphomicrobiales</taxon>
        <taxon>Nitrobacteraceae</taxon>
        <taxon>Afipia</taxon>
    </lineage>
</organism>
<dbReference type="GO" id="GO:0046872">
    <property type="term" value="F:metal ion binding"/>
    <property type="evidence" value="ECO:0007669"/>
    <property type="project" value="UniProtKB-UniRule"/>
</dbReference>
<keyword evidence="4" id="KW-0500">Molybdenum</keyword>
<comment type="caution">
    <text evidence="6">The sequence shown here is derived from an EMBL/GenBank/DDBJ whole genome shotgun (WGS) entry which is preliminary data.</text>
</comment>
<comment type="catalytic activity">
    <reaction evidence="3">
        <text>adenylyl-molybdopterin + molybdate = Mo-molybdopterin + AMP + H(+)</text>
        <dbReference type="Rhea" id="RHEA:35047"/>
        <dbReference type="ChEBI" id="CHEBI:15378"/>
        <dbReference type="ChEBI" id="CHEBI:36264"/>
        <dbReference type="ChEBI" id="CHEBI:62727"/>
        <dbReference type="ChEBI" id="CHEBI:71302"/>
        <dbReference type="ChEBI" id="CHEBI:456215"/>
        <dbReference type="EC" id="2.10.1.1"/>
    </reaction>
</comment>
<dbReference type="Gene3D" id="3.90.105.10">
    <property type="entry name" value="Molybdopterin biosynthesis moea protein, domain 2"/>
    <property type="match status" value="1"/>
</dbReference>
<dbReference type="InterPro" id="IPR036688">
    <property type="entry name" value="MoeA_C_domain_IV_sf"/>
</dbReference>
<dbReference type="PANTHER" id="PTHR10192:SF5">
    <property type="entry name" value="GEPHYRIN"/>
    <property type="match status" value="1"/>
</dbReference>
<dbReference type="RefSeq" id="WP_184082192.1">
    <property type="nucleotide sequence ID" value="NZ_JACHIJ010000001.1"/>
</dbReference>
<evidence type="ECO:0000256" key="1">
    <source>
        <dbReference type="ARBA" id="ARBA00002901"/>
    </source>
</evidence>
<name>A0A840MPG4_9BRAD</name>
<sequence length="373" mass="38431">MTQRLPAVLTPLDVALRLLLDGVGPVEPIGLSLADSVGGIAAEVAPLRTAHPAFSIAVADGWAMRARDIAGASSYSPQPLPASPIWVEAGDQLPEHCDCVLDADLVEQTGPMFQVLAEAVPGHGIRRAGDDVAAGRSIISPGRQVNARDRLALHAIGLDRIQIRSPRVCVIDVTSTDGSAASSQFIMEFVKVGARAVGVQTKGRDAASIFAAVGEGAYDLLITVGGTGLGRSDATVQALAAHGIVLAHGLALQPGRTAAVAKIGTTPVIAAPGAPDQALAVCLMLVQPALDMLTARLRRQAIVRPLARKVSSSVGVAEIVLLEALDDKWMPVAAGQLSLDAIVRSHAWLVVPGDSEGYAAGTAIGAFPLRDMT</sequence>
<dbReference type="Gene3D" id="2.40.340.10">
    <property type="entry name" value="MoeA, C-terminal, domain IV"/>
    <property type="match status" value="1"/>
</dbReference>
<dbReference type="InterPro" id="IPR036425">
    <property type="entry name" value="MoaB/Mog-like_dom_sf"/>
</dbReference>
<dbReference type="InterPro" id="IPR001453">
    <property type="entry name" value="MoaB/Mog_dom"/>
</dbReference>
<dbReference type="InterPro" id="IPR038987">
    <property type="entry name" value="MoeA-like"/>
</dbReference>
<dbReference type="EC" id="2.10.1.1" evidence="4"/>
<dbReference type="UniPathway" id="UPA00344"/>
<feature type="domain" description="MoaB/Mog" evidence="5">
    <location>
        <begin position="169"/>
        <end position="292"/>
    </location>
</feature>
<dbReference type="SMART" id="SM00852">
    <property type="entry name" value="MoCF_biosynth"/>
    <property type="match status" value="1"/>
</dbReference>
<dbReference type="PANTHER" id="PTHR10192">
    <property type="entry name" value="MOLYBDOPTERIN BIOSYNTHESIS PROTEIN"/>
    <property type="match status" value="1"/>
</dbReference>
<dbReference type="Gene3D" id="3.40.980.10">
    <property type="entry name" value="MoaB/Mog-like domain"/>
    <property type="match status" value="1"/>
</dbReference>
<gene>
    <name evidence="6" type="ORF">HNQ36_000307</name>
</gene>
<dbReference type="SUPFAM" id="SSF53218">
    <property type="entry name" value="Molybdenum cofactor biosynthesis proteins"/>
    <property type="match status" value="1"/>
</dbReference>
<keyword evidence="4" id="KW-0460">Magnesium</keyword>
<keyword evidence="4" id="KW-0479">Metal-binding</keyword>
<evidence type="ECO:0000313" key="6">
    <source>
        <dbReference type="EMBL" id="MBB5050359.1"/>
    </source>
</evidence>
<dbReference type="Proteomes" id="UP000521227">
    <property type="component" value="Unassembled WGS sequence"/>
</dbReference>
<dbReference type="AlphaFoldDB" id="A0A840MPG4"/>
<dbReference type="Gene3D" id="2.170.190.11">
    <property type="entry name" value="Molybdopterin biosynthesis moea protein, domain 3"/>
    <property type="match status" value="1"/>
</dbReference>
<evidence type="ECO:0000256" key="4">
    <source>
        <dbReference type="RuleBase" id="RU365090"/>
    </source>
</evidence>
<dbReference type="InterPro" id="IPR036135">
    <property type="entry name" value="MoeA_linker/N_sf"/>
</dbReference>
<proteinExistence type="inferred from homology"/>
<evidence type="ECO:0000313" key="7">
    <source>
        <dbReference type="Proteomes" id="UP000521227"/>
    </source>
</evidence>
<comment type="cofactor">
    <cofactor evidence="4">
        <name>Mg(2+)</name>
        <dbReference type="ChEBI" id="CHEBI:18420"/>
    </cofactor>
</comment>
<dbReference type="EMBL" id="JACHIJ010000001">
    <property type="protein sequence ID" value="MBB5050359.1"/>
    <property type="molecule type" value="Genomic_DNA"/>
</dbReference>
<dbReference type="Pfam" id="PF03453">
    <property type="entry name" value="MoeA_N"/>
    <property type="match status" value="1"/>
</dbReference>
<dbReference type="GO" id="GO:0006777">
    <property type="term" value="P:Mo-molybdopterin cofactor biosynthetic process"/>
    <property type="evidence" value="ECO:0007669"/>
    <property type="project" value="UniProtKB-UniRule"/>
</dbReference>
<keyword evidence="4" id="KW-0501">Molybdenum cofactor biosynthesis</keyword>
<evidence type="ECO:0000256" key="2">
    <source>
        <dbReference type="ARBA" id="ARBA00010763"/>
    </source>
</evidence>
<keyword evidence="4" id="KW-0808">Transferase</keyword>
<dbReference type="Pfam" id="PF00994">
    <property type="entry name" value="MoCF_biosynth"/>
    <property type="match status" value="1"/>
</dbReference>
<evidence type="ECO:0000259" key="5">
    <source>
        <dbReference type="SMART" id="SM00852"/>
    </source>
</evidence>
<dbReference type="SUPFAM" id="SSF63882">
    <property type="entry name" value="MoeA N-terminal region -like"/>
    <property type="match status" value="1"/>
</dbReference>
<accession>A0A840MPG4</accession>
<comment type="similarity">
    <text evidence="2 4">Belongs to the MoeA family.</text>
</comment>
<dbReference type="GO" id="GO:0005829">
    <property type="term" value="C:cytosol"/>
    <property type="evidence" value="ECO:0007669"/>
    <property type="project" value="TreeGrafter"/>
</dbReference>
<dbReference type="InterPro" id="IPR005110">
    <property type="entry name" value="MoeA_linker/N"/>
</dbReference>
<protein>
    <recommendedName>
        <fullName evidence="4">Molybdopterin molybdenumtransferase</fullName>
        <ecNumber evidence="4">2.10.1.1</ecNumber>
    </recommendedName>
</protein>
<comment type="function">
    <text evidence="1 4">Catalyzes the insertion of molybdate into adenylated molybdopterin with the concomitant release of AMP.</text>
</comment>
<reference evidence="6 7" key="1">
    <citation type="submission" date="2020-08" db="EMBL/GenBank/DDBJ databases">
        <title>Genomic Encyclopedia of Type Strains, Phase IV (KMG-IV): sequencing the most valuable type-strain genomes for metagenomic binning, comparative biology and taxonomic classification.</title>
        <authorList>
            <person name="Goeker M."/>
        </authorList>
    </citation>
    <scope>NUCLEOTIDE SEQUENCE [LARGE SCALE GENOMIC DNA]</scope>
    <source>
        <strain evidence="6 7">DSM 17498</strain>
    </source>
</reference>
<evidence type="ECO:0000256" key="3">
    <source>
        <dbReference type="ARBA" id="ARBA00047317"/>
    </source>
</evidence>
<comment type="pathway">
    <text evidence="4">Cofactor biosynthesis; molybdopterin biosynthesis.</text>
</comment>